<feature type="domain" description="Carboxymuconolactone decarboxylase-like" evidence="2">
    <location>
        <begin position="16"/>
        <end position="95"/>
    </location>
</feature>
<keyword evidence="1" id="KW-1133">Transmembrane helix</keyword>
<comment type="caution">
    <text evidence="3">The sequence shown here is derived from an EMBL/GenBank/DDBJ whole genome shotgun (WGS) entry which is preliminary data.</text>
</comment>
<dbReference type="InterPro" id="IPR029032">
    <property type="entry name" value="AhpD-like"/>
</dbReference>
<dbReference type="InterPro" id="IPR003779">
    <property type="entry name" value="CMD-like"/>
</dbReference>
<dbReference type="AlphaFoldDB" id="A0A645GQW3"/>
<name>A0A645GQW3_9ZZZZ</name>
<gene>
    <name evidence="3" type="ORF">SDC9_175720</name>
</gene>
<organism evidence="3">
    <name type="scientific">bioreactor metagenome</name>
    <dbReference type="NCBI Taxonomy" id="1076179"/>
    <lineage>
        <taxon>unclassified sequences</taxon>
        <taxon>metagenomes</taxon>
        <taxon>ecological metagenomes</taxon>
    </lineage>
</organism>
<proteinExistence type="predicted"/>
<protein>
    <recommendedName>
        <fullName evidence="2">Carboxymuconolactone decarboxylase-like domain-containing protein</fullName>
    </recommendedName>
</protein>
<feature type="transmembrane region" description="Helical" evidence="1">
    <location>
        <begin position="40"/>
        <end position="60"/>
    </location>
</feature>
<keyword evidence="1" id="KW-0472">Membrane</keyword>
<dbReference type="PANTHER" id="PTHR33930">
    <property type="entry name" value="ALKYL HYDROPEROXIDE REDUCTASE AHPD"/>
    <property type="match status" value="1"/>
</dbReference>
<dbReference type="EMBL" id="VSSQ01078512">
    <property type="protein sequence ID" value="MPN28279.1"/>
    <property type="molecule type" value="Genomic_DNA"/>
</dbReference>
<dbReference type="SUPFAM" id="SSF69118">
    <property type="entry name" value="AhpD-like"/>
    <property type="match status" value="1"/>
</dbReference>
<keyword evidence="1" id="KW-0812">Transmembrane</keyword>
<accession>A0A645GQW3</accession>
<dbReference type="Gene3D" id="1.20.1290.10">
    <property type="entry name" value="AhpD-like"/>
    <property type="match status" value="1"/>
</dbReference>
<evidence type="ECO:0000259" key="2">
    <source>
        <dbReference type="Pfam" id="PF02627"/>
    </source>
</evidence>
<reference evidence="3" key="1">
    <citation type="submission" date="2019-08" db="EMBL/GenBank/DDBJ databases">
        <authorList>
            <person name="Kucharzyk K."/>
            <person name="Murdoch R.W."/>
            <person name="Higgins S."/>
            <person name="Loffler F."/>
        </authorList>
    </citation>
    <scope>NUCLEOTIDE SEQUENCE</scope>
</reference>
<dbReference type="GO" id="GO:0051920">
    <property type="term" value="F:peroxiredoxin activity"/>
    <property type="evidence" value="ECO:0007669"/>
    <property type="project" value="InterPro"/>
</dbReference>
<evidence type="ECO:0000313" key="3">
    <source>
        <dbReference type="EMBL" id="MPN28279.1"/>
    </source>
</evidence>
<dbReference type="Pfam" id="PF02627">
    <property type="entry name" value="CMD"/>
    <property type="match status" value="1"/>
</dbReference>
<evidence type="ECO:0000256" key="1">
    <source>
        <dbReference type="SAM" id="Phobius"/>
    </source>
</evidence>
<sequence>MKVTTGFQMFMEESGEVGKAYSQLVQTMAQSSALDKKTHALAYISALAAAQMTGGLAFHVMMAKQVGASRDEVRDAVLVGLPAVGLAVLEALEVALNAYDESETA</sequence>
<dbReference type="PANTHER" id="PTHR33930:SF2">
    <property type="entry name" value="BLR3452 PROTEIN"/>
    <property type="match status" value="1"/>
</dbReference>